<keyword evidence="1" id="KW-0732">Signal</keyword>
<evidence type="ECO:0000313" key="3">
    <source>
        <dbReference type="Proteomes" id="UP001208017"/>
    </source>
</evidence>
<protein>
    <submittedName>
        <fullName evidence="2">Uncharacterized protein</fullName>
    </submittedName>
</protein>
<dbReference type="RefSeq" id="WP_267152085.1">
    <property type="nucleotide sequence ID" value="NZ_JAPMLT010000007.1"/>
</dbReference>
<accession>A0ABT3X1P2</accession>
<dbReference type="EMBL" id="JAPMLT010000007">
    <property type="protein sequence ID" value="MCX7570834.1"/>
    <property type="molecule type" value="Genomic_DNA"/>
</dbReference>
<keyword evidence="3" id="KW-1185">Reference proteome</keyword>
<name>A0ABT3X1P2_9BACL</name>
<reference evidence="2 3" key="1">
    <citation type="submission" date="2022-11" db="EMBL/GenBank/DDBJ databases">
        <title>Study of microbial diversity in lake waters.</title>
        <authorList>
            <person name="Zhang J."/>
        </authorList>
    </citation>
    <scope>NUCLEOTIDE SEQUENCE [LARGE SCALE GENOMIC DNA]</scope>
    <source>
        <strain evidence="2 3">DT12</strain>
    </source>
</reference>
<dbReference type="Proteomes" id="UP001208017">
    <property type="component" value="Unassembled WGS sequence"/>
</dbReference>
<comment type="caution">
    <text evidence="2">The sequence shown here is derived from an EMBL/GenBank/DDBJ whole genome shotgun (WGS) entry which is preliminary data.</text>
</comment>
<gene>
    <name evidence="2" type="ORF">OS242_12780</name>
</gene>
<feature type="chain" id="PRO_5046389404" evidence="1">
    <location>
        <begin position="18"/>
        <end position="231"/>
    </location>
</feature>
<proteinExistence type="predicted"/>
<evidence type="ECO:0000256" key="1">
    <source>
        <dbReference type="SAM" id="SignalP"/>
    </source>
</evidence>
<evidence type="ECO:0000313" key="2">
    <source>
        <dbReference type="EMBL" id="MCX7570834.1"/>
    </source>
</evidence>
<organism evidence="2 3">
    <name type="scientific">Tumebacillus lacus</name>
    <dbReference type="NCBI Taxonomy" id="2995335"/>
    <lineage>
        <taxon>Bacteria</taxon>
        <taxon>Bacillati</taxon>
        <taxon>Bacillota</taxon>
        <taxon>Bacilli</taxon>
        <taxon>Bacillales</taxon>
        <taxon>Alicyclobacillaceae</taxon>
        <taxon>Tumebacillus</taxon>
    </lineage>
</organism>
<feature type="signal peptide" evidence="1">
    <location>
        <begin position="1"/>
        <end position="17"/>
    </location>
</feature>
<sequence length="231" mass="25638">MKKKSMMLLSMSPLVLASMMYVGWASVNSPDTVTTPAPSEQATTAQPKQAATFAEPMPYADTTVLVEEEVKGERVVTRYEIAADGSWRQEIMEHYDPSGVGLVTAWDNSKKYSYDPTTNRLIIADPPKTTSRFMPNQILSQAYPLNIKNSAGKAAKVEQEGDLDVYTVGKERYKIDTKDGFIKQIDLLDEYGAIVGHVTVKDVKPMKHDKSRFQIDPAGKIVEHVHDPSKG</sequence>